<keyword evidence="4 7" id="KW-1133">Transmembrane helix</keyword>
<keyword evidence="3 8" id="KW-0732">Signal</keyword>
<dbReference type="RefSeq" id="WP_221249259.1">
    <property type="nucleotide sequence ID" value="NZ_AP024355.1"/>
</dbReference>
<evidence type="ECO:0000313" key="11">
    <source>
        <dbReference type="Proteomes" id="UP001319827"/>
    </source>
</evidence>
<evidence type="ECO:0000256" key="7">
    <source>
        <dbReference type="SAM" id="Phobius"/>
    </source>
</evidence>
<keyword evidence="11" id="KW-1185">Reference proteome</keyword>
<protein>
    <submittedName>
        <fullName evidence="10">Signal transduction protein</fullName>
    </submittedName>
</protein>
<reference evidence="10 11" key="1">
    <citation type="journal article" date="2016" name="C (Basel)">
        <title>Selective Growth of and Electricity Production by Marine Exoelectrogenic Bacteria in Self-Aggregated Hydrogel of Microbially Reduced Graphene Oxide.</title>
        <authorList>
            <person name="Yoshida N."/>
            <person name="Goto Y."/>
            <person name="Miyata Y."/>
        </authorList>
    </citation>
    <scope>NUCLEOTIDE SEQUENCE [LARGE SCALE GENOMIC DNA]</scope>
    <source>
        <strain evidence="10 11">NIT-T3</strain>
    </source>
</reference>
<evidence type="ECO:0000256" key="3">
    <source>
        <dbReference type="ARBA" id="ARBA00022729"/>
    </source>
</evidence>
<evidence type="ECO:0000256" key="5">
    <source>
        <dbReference type="ARBA" id="ARBA00023136"/>
    </source>
</evidence>
<evidence type="ECO:0000259" key="9">
    <source>
        <dbReference type="PROSITE" id="PS51781"/>
    </source>
</evidence>
<reference evidence="10 11" key="2">
    <citation type="journal article" date="2021" name="Int. J. Syst. Evol. Microbiol.">
        <title>Isolation and Polyphasic Characterization of Desulfuromonas versatilis sp. Nov., an Electrogenic Bacteria Capable of Versatile Metabolism Isolated from a Graphene Oxide-Reducing Enrichment Culture.</title>
        <authorList>
            <person name="Xie L."/>
            <person name="Yoshida N."/>
            <person name="Ishii S."/>
            <person name="Meng L."/>
        </authorList>
    </citation>
    <scope>NUCLEOTIDE SEQUENCE [LARGE SCALE GENOMIC DNA]</scope>
    <source>
        <strain evidence="10 11">NIT-T3</strain>
    </source>
</reference>
<dbReference type="NCBIfam" id="TIGR04211">
    <property type="entry name" value="SH3_and_anchor"/>
    <property type="match status" value="2"/>
</dbReference>
<evidence type="ECO:0000256" key="4">
    <source>
        <dbReference type="ARBA" id="ARBA00022989"/>
    </source>
</evidence>
<feature type="domain" description="SH3b" evidence="9">
    <location>
        <begin position="22"/>
        <end position="86"/>
    </location>
</feature>
<dbReference type="EMBL" id="AP024355">
    <property type="protein sequence ID" value="BCR05862.1"/>
    <property type="molecule type" value="Genomic_DNA"/>
</dbReference>
<evidence type="ECO:0000256" key="6">
    <source>
        <dbReference type="SAM" id="Coils"/>
    </source>
</evidence>
<keyword evidence="2 7" id="KW-0812">Transmembrane</keyword>
<dbReference type="InterPro" id="IPR003646">
    <property type="entry name" value="SH3-like_bac-type"/>
</dbReference>
<evidence type="ECO:0000256" key="8">
    <source>
        <dbReference type="SAM" id="SignalP"/>
    </source>
</evidence>
<comment type="subcellular location">
    <subcellularLocation>
        <location evidence="1">Membrane</location>
        <topology evidence="1">Single-pass membrane protein</topology>
    </subcellularLocation>
</comment>
<sequence>MKSIRGLAGLLLTTVLVTAAQAETRYVSDQLIITLRAGKGSEYQIVKTLKTDTPVEVLEEDREYVRVRTQEGAEGYVLKQYLSRDIPKTQVIARLEAEIAGLRGKIDDIEQRRTELASQFKDNRQSHAASESELQEQADALAQKLAQAETELQAVTGRYDELRSKSENVLQLAQEAERLEEENHRILAEVEQLRQENESLLRTGMLQWFLAGGGVFFVGWIAGKLSRKKKRGGF</sequence>
<gene>
    <name evidence="10" type="primary">htrG</name>
    <name evidence="10" type="ORF">DESUT3_29310</name>
</gene>
<feature type="chain" id="PRO_5045035676" evidence="8">
    <location>
        <begin position="23"/>
        <end position="234"/>
    </location>
</feature>
<accession>A0ABM8HZ25</accession>
<proteinExistence type="predicted"/>
<dbReference type="PROSITE" id="PS51781">
    <property type="entry name" value="SH3B"/>
    <property type="match status" value="1"/>
</dbReference>
<evidence type="ECO:0000256" key="2">
    <source>
        <dbReference type="ARBA" id="ARBA00022692"/>
    </source>
</evidence>
<feature type="coiled-coil region" evidence="6">
    <location>
        <begin position="92"/>
        <end position="203"/>
    </location>
</feature>
<keyword evidence="5 7" id="KW-0472">Membrane</keyword>
<keyword evidence="6" id="KW-0175">Coiled coil</keyword>
<evidence type="ECO:0000256" key="1">
    <source>
        <dbReference type="ARBA" id="ARBA00004167"/>
    </source>
</evidence>
<dbReference type="Pfam" id="PF08239">
    <property type="entry name" value="SH3_3"/>
    <property type="match status" value="1"/>
</dbReference>
<dbReference type="Gene3D" id="2.30.30.40">
    <property type="entry name" value="SH3 Domains"/>
    <property type="match status" value="1"/>
</dbReference>
<organism evidence="10 11">
    <name type="scientific">Desulfuromonas versatilis</name>
    <dbReference type="NCBI Taxonomy" id="2802975"/>
    <lineage>
        <taxon>Bacteria</taxon>
        <taxon>Pseudomonadati</taxon>
        <taxon>Thermodesulfobacteriota</taxon>
        <taxon>Desulfuromonadia</taxon>
        <taxon>Desulfuromonadales</taxon>
        <taxon>Desulfuromonadaceae</taxon>
        <taxon>Desulfuromonas</taxon>
    </lineage>
</organism>
<dbReference type="InterPro" id="IPR016476">
    <property type="entry name" value="SH3_dom_pro"/>
</dbReference>
<dbReference type="Proteomes" id="UP001319827">
    <property type="component" value="Chromosome"/>
</dbReference>
<name>A0ABM8HZ25_9BACT</name>
<evidence type="ECO:0000313" key="10">
    <source>
        <dbReference type="EMBL" id="BCR05862.1"/>
    </source>
</evidence>
<dbReference type="SMART" id="SM00287">
    <property type="entry name" value="SH3b"/>
    <property type="match status" value="1"/>
</dbReference>
<feature type="transmembrane region" description="Helical" evidence="7">
    <location>
        <begin position="205"/>
        <end position="223"/>
    </location>
</feature>
<feature type="signal peptide" evidence="8">
    <location>
        <begin position="1"/>
        <end position="22"/>
    </location>
</feature>